<proteinExistence type="predicted"/>
<dbReference type="AlphaFoldDB" id="A0A7N0RG08"/>
<reference evidence="1" key="1">
    <citation type="submission" date="2021-01" db="UniProtKB">
        <authorList>
            <consortium name="EnsemblPlants"/>
        </authorList>
    </citation>
    <scope>IDENTIFICATION</scope>
</reference>
<dbReference type="EnsemblPlants" id="Kaladp0011s0185.1.v1.1">
    <property type="protein sequence ID" value="Kaladp0011s0185.1.v1.1"/>
    <property type="gene ID" value="Kaladp0011s0185.v1.1"/>
</dbReference>
<evidence type="ECO:0000313" key="1">
    <source>
        <dbReference type="EnsemblPlants" id="Kaladp0011s0185.1.v1.1"/>
    </source>
</evidence>
<protein>
    <submittedName>
        <fullName evidence="1">Uncharacterized protein</fullName>
    </submittedName>
</protein>
<dbReference type="Gramene" id="Kaladp0011s0185.1.v1.1">
    <property type="protein sequence ID" value="Kaladp0011s0185.1.v1.1"/>
    <property type="gene ID" value="Kaladp0011s0185.v1.1"/>
</dbReference>
<name>A0A7N0RG08_KALFE</name>
<keyword evidence="2" id="KW-1185">Reference proteome</keyword>
<sequence length="114" mass="12974">MPSAFKHVPVLLAPSYCRSFHKYTLLECCTGITFVASCLTLAISDTKLTLANILDRKMLRLETHNQPFLPSAVHHLSEPVSDFCINYQEQVPSIKLCPEADNKQINWGWTRKLQ</sequence>
<organism evidence="1 2">
    <name type="scientific">Kalanchoe fedtschenkoi</name>
    <name type="common">Lavender scallops</name>
    <name type="synonym">South American air plant</name>
    <dbReference type="NCBI Taxonomy" id="63787"/>
    <lineage>
        <taxon>Eukaryota</taxon>
        <taxon>Viridiplantae</taxon>
        <taxon>Streptophyta</taxon>
        <taxon>Embryophyta</taxon>
        <taxon>Tracheophyta</taxon>
        <taxon>Spermatophyta</taxon>
        <taxon>Magnoliopsida</taxon>
        <taxon>eudicotyledons</taxon>
        <taxon>Gunneridae</taxon>
        <taxon>Pentapetalae</taxon>
        <taxon>Saxifragales</taxon>
        <taxon>Crassulaceae</taxon>
        <taxon>Kalanchoe</taxon>
    </lineage>
</organism>
<dbReference type="Proteomes" id="UP000594263">
    <property type="component" value="Unplaced"/>
</dbReference>
<evidence type="ECO:0000313" key="2">
    <source>
        <dbReference type="Proteomes" id="UP000594263"/>
    </source>
</evidence>
<accession>A0A7N0RG08</accession>